<comment type="caution">
    <text evidence="10">Lacks conserved residue(s) required for the propagation of feature annotation.</text>
</comment>
<dbReference type="GO" id="GO:0016758">
    <property type="term" value="F:hexosyltransferase activity"/>
    <property type="evidence" value="ECO:0007669"/>
    <property type="project" value="InterPro"/>
</dbReference>
<dbReference type="Pfam" id="PF03155">
    <property type="entry name" value="Alg6_Alg8"/>
    <property type="match status" value="1"/>
</dbReference>
<dbReference type="Proteomes" id="UP000059680">
    <property type="component" value="Chromosome 2"/>
</dbReference>
<reference evidence="11 12" key="2">
    <citation type="journal article" date="2013" name="Plant Cell Physiol.">
        <title>Rice Annotation Project Database (RAP-DB): an integrative and interactive database for rice genomics.</title>
        <authorList>
            <person name="Sakai H."/>
            <person name="Lee S.S."/>
            <person name="Tanaka T."/>
            <person name="Numa H."/>
            <person name="Kim J."/>
            <person name="Kawahara Y."/>
            <person name="Wakimoto H."/>
            <person name="Yang C.C."/>
            <person name="Iwamoto M."/>
            <person name="Abe T."/>
            <person name="Yamada Y."/>
            <person name="Muto A."/>
            <person name="Inokuchi H."/>
            <person name="Ikemura T."/>
            <person name="Matsumoto T."/>
            <person name="Sasaki T."/>
            <person name="Itoh T."/>
        </authorList>
    </citation>
    <scope>NUCLEOTIDE SEQUENCE [LARGE SCALE GENOMIC DNA]</scope>
    <source>
        <strain evidence="12">cv. Nipponbare</strain>
    </source>
</reference>
<name>A0A0P0VNE5_ORYSJ</name>
<accession>A0A0P0VNE5</accession>
<reference evidence="12" key="1">
    <citation type="journal article" date="2005" name="Nature">
        <title>The map-based sequence of the rice genome.</title>
        <authorList>
            <consortium name="International rice genome sequencing project (IRGSP)"/>
            <person name="Matsumoto T."/>
            <person name="Wu J."/>
            <person name="Kanamori H."/>
            <person name="Katayose Y."/>
            <person name="Fujisawa M."/>
            <person name="Namiki N."/>
            <person name="Mizuno H."/>
            <person name="Yamamoto K."/>
            <person name="Antonio B.A."/>
            <person name="Baba T."/>
            <person name="Sakata K."/>
            <person name="Nagamura Y."/>
            <person name="Aoki H."/>
            <person name="Arikawa K."/>
            <person name="Arita K."/>
            <person name="Bito T."/>
            <person name="Chiden Y."/>
            <person name="Fujitsuka N."/>
            <person name="Fukunaka R."/>
            <person name="Hamada M."/>
            <person name="Harada C."/>
            <person name="Hayashi A."/>
            <person name="Hijishita S."/>
            <person name="Honda M."/>
            <person name="Hosokawa S."/>
            <person name="Ichikawa Y."/>
            <person name="Idonuma A."/>
            <person name="Iijima M."/>
            <person name="Ikeda M."/>
            <person name="Ikeno M."/>
            <person name="Ito K."/>
            <person name="Ito S."/>
            <person name="Ito T."/>
            <person name="Ito Y."/>
            <person name="Ito Y."/>
            <person name="Iwabuchi A."/>
            <person name="Kamiya K."/>
            <person name="Karasawa W."/>
            <person name="Kurita K."/>
            <person name="Katagiri S."/>
            <person name="Kikuta A."/>
            <person name="Kobayashi H."/>
            <person name="Kobayashi N."/>
            <person name="Machita K."/>
            <person name="Maehara T."/>
            <person name="Masukawa M."/>
            <person name="Mizubayashi T."/>
            <person name="Mukai Y."/>
            <person name="Nagasaki H."/>
            <person name="Nagata Y."/>
            <person name="Naito S."/>
            <person name="Nakashima M."/>
            <person name="Nakama Y."/>
            <person name="Nakamichi Y."/>
            <person name="Nakamura M."/>
            <person name="Meguro A."/>
            <person name="Negishi M."/>
            <person name="Ohta I."/>
            <person name="Ohta T."/>
            <person name="Okamoto M."/>
            <person name="Ono N."/>
            <person name="Saji S."/>
            <person name="Sakaguchi M."/>
            <person name="Sakai K."/>
            <person name="Shibata M."/>
            <person name="Shimokawa T."/>
            <person name="Song J."/>
            <person name="Takazaki Y."/>
            <person name="Terasawa K."/>
            <person name="Tsugane M."/>
            <person name="Tsuji K."/>
            <person name="Ueda S."/>
            <person name="Waki K."/>
            <person name="Yamagata H."/>
            <person name="Yamamoto M."/>
            <person name="Yamamoto S."/>
            <person name="Yamane H."/>
            <person name="Yoshiki S."/>
            <person name="Yoshihara R."/>
            <person name="Yukawa K."/>
            <person name="Zhong H."/>
            <person name="Yano M."/>
            <person name="Yuan Q."/>
            <person name="Ouyang S."/>
            <person name="Liu J."/>
            <person name="Jones K.M."/>
            <person name="Gansberger K."/>
            <person name="Moffat K."/>
            <person name="Hill J."/>
            <person name="Bera J."/>
            <person name="Fadrosh D."/>
            <person name="Jin S."/>
            <person name="Johri S."/>
            <person name="Kim M."/>
            <person name="Overton L."/>
            <person name="Reardon M."/>
            <person name="Tsitrin T."/>
            <person name="Vuong H."/>
            <person name="Weaver B."/>
            <person name="Ciecko A."/>
            <person name="Tallon L."/>
            <person name="Jackson J."/>
            <person name="Pai G."/>
            <person name="Aken S.V."/>
            <person name="Utterback T."/>
            <person name="Reidmuller S."/>
            <person name="Feldblyum T."/>
            <person name="Hsiao J."/>
            <person name="Zismann V."/>
            <person name="Iobst S."/>
            <person name="de Vazeille A.R."/>
            <person name="Buell C.R."/>
            <person name="Ying K."/>
            <person name="Li Y."/>
            <person name="Lu T."/>
            <person name="Huang Y."/>
            <person name="Zhao Q."/>
            <person name="Feng Q."/>
            <person name="Zhang L."/>
            <person name="Zhu J."/>
            <person name="Weng Q."/>
            <person name="Mu J."/>
            <person name="Lu Y."/>
            <person name="Fan D."/>
            <person name="Liu Y."/>
            <person name="Guan J."/>
            <person name="Zhang Y."/>
            <person name="Yu S."/>
            <person name="Liu X."/>
            <person name="Zhang Y."/>
            <person name="Hong G."/>
            <person name="Han B."/>
            <person name="Choisne N."/>
            <person name="Demange N."/>
            <person name="Orjeda G."/>
            <person name="Samain S."/>
            <person name="Cattolico L."/>
            <person name="Pelletier E."/>
            <person name="Couloux A."/>
            <person name="Segurens B."/>
            <person name="Wincker P."/>
            <person name="D'Hont A."/>
            <person name="Scarpelli C."/>
            <person name="Weissenbach J."/>
            <person name="Salanoubat M."/>
            <person name="Quetier F."/>
            <person name="Yu Y."/>
            <person name="Kim H.R."/>
            <person name="Rambo T."/>
            <person name="Currie J."/>
            <person name="Collura K."/>
            <person name="Luo M."/>
            <person name="Yang T."/>
            <person name="Ammiraju J.S.S."/>
            <person name="Engler F."/>
            <person name="Soderlund C."/>
            <person name="Wing R.A."/>
            <person name="Palmer L.E."/>
            <person name="de la Bastide M."/>
            <person name="Spiegel L."/>
            <person name="Nascimento L."/>
            <person name="Zutavern T."/>
            <person name="O'Shaughnessy A."/>
            <person name="Dike S."/>
            <person name="Dedhia N."/>
            <person name="Preston R."/>
            <person name="Balija V."/>
            <person name="McCombie W.R."/>
            <person name="Chow T."/>
            <person name="Chen H."/>
            <person name="Chung M."/>
            <person name="Chen C."/>
            <person name="Shaw J."/>
            <person name="Wu H."/>
            <person name="Hsiao K."/>
            <person name="Chao Y."/>
            <person name="Chu M."/>
            <person name="Cheng C."/>
            <person name="Hour A."/>
            <person name="Lee P."/>
            <person name="Lin S."/>
            <person name="Lin Y."/>
            <person name="Liou J."/>
            <person name="Liu S."/>
            <person name="Hsing Y."/>
            <person name="Raghuvanshi S."/>
            <person name="Mohanty A."/>
            <person name="Bharti A.K."/>
            <person name="Gaur A."/>
            <person name="Gupta V."/>
            <person name="Kumar D."/>
            <person name="Ravi V."/>
            <person name="Vij S."/>
            <person name="Kapur A."/>
            <person name="Khurana P."/>
            <person name="Khurana P."/>
            <person name="Khurana J.P."/>
            <person name="Tyagi A.K."/>
            <person name="Gaikwad K."/>
            <person name="Singh A."/>
            <person name="Dalal V."/>
            <person name="Srivastava S."/>
            <person name="Dixit A."/>
            <person name="Pal A.K."/>
            <person name="Ghazi I.A."/>
            <person name="Yadav M."/>
            <person name="Pandit A."/>
            <person name="Bhargava A."/>
            <person name="Sureshbabu K."/>
            <person name="Batra K."/>
            <person name="Sharma T.R."/>
            <person name="Mohapatra T."/>
            <person name="Singh N.K."/>
            <person name="Messing J."/>
            <person name="Nelson A.B."/>
            <person name="Fuks G."/>
            <person name="Kavchok S."/>
            <person name="Keizer G."/>
            <person name="Linton E."/>
            <person name="Llaca V."/>
            <person name="Song R."/>
            <person name="Tanyolac B."/>
            <person name="Young S."/>
            <person name="Ho-Il K."/>
            <person name="Hahn J.H."/>
            <person name="Sangsakoo G."/>
            <person name="Vanavichit A."/>
            <person name="de Mattos Luiz.A.T."/>
            <person name="Zimmer P.D."/>
            <person name="Malone G."/>
            <person name="Dellagostin O."/>
            <person name="de Oliveira A.C."/>
            <person name="Bevan M."/>
            <person name="Bancroft I."/>
            <person name="Minx P."/>
            <person name="Cordum H."/>
            <person name="Wilson R."/>
            <person name="Cheng Z."/>
            <person name="Jin W."/>
            <person name="Jiang J."/>
            <person name="Leong S.A."/>
            <person name="Iwama H."/>
            <person name="Gojobori T."/>
            <person name="Itoh T."/>
            <person name="Niimura Y."/>
            <person name="Fujii Y."/>
            <person name="Habara T."/>
            <person name="Sakai H."/>
            <person name="Sato Y."/>
            <person name="Wilson G."/>
            <person name="Kumar K."/>
            <person name="McCouch S."/>
            <person name="Juretic N."/>
            <person name="Hoen D."/>
            <person name="Wright S."/>
            <person name="Bruskiewich R."/>
            <person name="Bureau T."/>
            <person name="Miyao A."/>
            <person name="Hirochika H."/>
            <person name="Nishikawa T."/>
            <person name="Kadowaki K."/>
            <person name="Sugiura M."/>
            <person name="Burr B."/>
            <person name="Sasaki T."/>
        </authorList>
    </citation>
    <scope>NUCLEOTIDE SEQUENCE [LARGE SCALE GENOMIC DNA]</scope>
    <source>
        <strain evidence="12">cv. Nipponbare</strain>
    </source>
</reference>
<evidence type="ECO:0000256" key="1">
    <source>
        <dbReference type="ARBA" id="ARBA00004477"/>
    </source>
</evidence>
<feature type="transmembrane region" description="Helical" evidence="10">
    <location>
        <begin position="51"/>
        <end position="72"/>
    </location>
</feature>
<sequence length="112" mass="13062">FENQEYPIKVMLLLTYATLMWVGFSSHFAAKSPQEGKKVNESGSVVRKNSFIGWISFSYLLGIVAIELWSQVFHHYVFGSRFPFLPLIMVSLYCGVGMMYSWMWQLAWIVRH</sequence>
<dbReference type="AlphaFoldDB" id="A0A0P0VNE5"/>
<dbReference type="EC" id="2.4.1.-" evidence="10"/>
<dbReference type="PANTHER" id="PTHR12413">
    <property type="entry name" value="DOLICHYL GLYCOSYLTRANSFERASE"/>
    <property type="match status" value="1"/>
</dbReference>
<dbReference type="ExpressionAtlas" id="A0A0P0VNE5">
    <property type="expression patterns" value="baseline and differential"/>
</dbReference>
<evidence type="ECO:0000256" key="4">
    <source>
        <dbReference type="ARBA" id="ARBA00022676"/>
    </source>
</evidence>
<evidence type="ECO:0000256" key="7">
    <source>
        <dbReference type="ARBA" id="ARBA00022824"/>
    </source>
</evidence>
<comment type="subcellular location">
    <subcellularLocation>
        <location evidence="1 10">Endoplasmic reticulum membrane</location>
        <topology evidence="1 10">Multi-pass membrane protein</topology>
    </subcellularLocation>
</comment>
<keyword evidence="9 10" id="KW-0472">Membrane</keyword>
<keyword evidence="6 10" id="KW-0812">Transmembrane</keyword>
<feature type="transmembrane region" description="Helical" evidence="10">
    <location>
        <begin position="84"/>
        <end position="103"/>
    </location>
</feature>
<proteinExistence type="inferred from homology"/>
<keyword evidence="12" id="KW-1185">Reference proteome</keyword>
<keyword evidence="4 10" id="KW-0328">Glycosyltransferase</keyword>
<dbReference type="PANTHER" id="PTHR12413:SF2">
    <property type="entry name" value="DOLICHYL PYROPHOSPHATE GLC1MAN9GLCNAC2 ALPHA-1,3-GLUCOSYLTRANSFERASE-RELATED"/>
    <property type="match status" value="1"/>
</dbReference>
<comment type="similarity">
    <text evidence="3 10">Belongs to the ALG6/ALG8 glucosyltransferase family.</text>
</comment>
<evidence type="ECO:0000256" key="5">
    <source>
        <dbReference type="ARBA" id="ARBA00022679"/>
    </source>
</evidence>
<reference evidence="11 12" key="3">
    <citation type="journal article" date="2013" name="Rice">
        <title>Improvement of the Oryza sativa Nipponbare reference genome using next generation sequence and optical map data.</title>
        <authorList>
            <person name="Kawahara Y."/>
            <person name="de la Bastide M."/>
            <person name="Hamilton J.P."/>
            <person name="Kanamori H."/>
            <person name="McCombie W.R."/>
            <person name="Ouyang S."/>
            <person name="Schwartz D.C."/>
            <person name="Tanaka T."/>
            <person name="Wu J."/>
            <person name="Zhou S."/>
            <person name="Childs K.L."/>
            <person name="Davidson R.M."/>
            <person name="Lin H."/>
            <person name="Quesada-Ocampo L."/>
            <person name="Vaillancourt B."/>
            <person name="Sakai H."/>
            <person name="Lee S.S."/>
            <person name="Kim J."/>
            <person name="Numa H."/>
            <person name="Itoh T."/>
            <person name="Buell C.R."/>
            <person name="Matsumoto T."/>
        </authorList>
    </citation>
    <scope>NUCLEOTIDE SEQUENCE [LARGE SCALE GENOMIC DNA]</scope>
    <source>
        <strain evidence="12">cv. Nipponbare</strain>
    </source>
</reference>
<feature type="non-terminal residue" evidence="11">
    <location>
        <position position="1"/>
    </location>
</feature>
<dbReference type="GO" id="GO:0005789">
    <property type="term" value="C:endoplasmic reticulum membrane"/>
    <property type="evidence" value="ECO:0007669"/>
    <property type="project" value="UniProtKB-SubCell"/>
</dbReference>
<keyword evidence="5 10" id="KW-0808">Transferase</keyword>
<evidence type="ECO:0000256" key="6">
    <source>
        <dbReference type="ARBA" id="ARBA00022692"/>
    </source>
</evidence>
<dbReference type="EMBL" id="AP014958">
    <property type="protein sequence ID" value="BAS80358.1"/>
    <property type="molecule type" value="Genomic_DNA"/>
</dbReference>
<comment type="pathway">
    <text evidence="2 10">Protein modification; protein glycosylation.</text>
</comment>
<evidence type="ECO:0000313" key="12">
    <source>
        <dbReference type="Proteomes" id="UP000059680"/>
    </source>
</evidence>
<organism evidence="11 12">
    <name type="scientific">Oryza sativa subsp. japonica</name>
    <name type="common">Rice</name>
    <dbReference type="NCBI Taxonomy" id="39947"/>
    <lineage>
        <taxon>Eukaryota</taxon>
        <taxon>Viridiplantae</taxon>
        <taxon>Streptophyta</taxon>
        <taxon>Embryophyta</taxon>
        <taxon>Tracheophyta</taxon>
        <taxon>Spermatophyta</taxon>
        <taxon>Magnoliopsida</taxon>
        <taxon>Liliopsida</taxon>
        <taxon>Poales</taxon>
        <taxon>Poaceae</taxon>
        <taxon>BOP clade</taxon>
        <taxon>Oryzoideae</taxon>
        <taxon>Oryzeae</taxon>
        <taxon>Oryzinae</taxon>
        <taxon>Oryza</taxon>
        <taxon>Oryza sativa</taxon>
    </lineage>
</organism>
<dbReference type="Gramene" id="Os02t0688500-02">
    <property type="protein sequence ID" value="Os02t0688500-02"/>
    <property type="gene ID" value="Os02g0688500"/>
</dbReference>
<protein>
    <recommendedName>
        <fullName evidence="10">Alpha-1,3-glucosyltransferase</fullName>
        <ecNumber evidence="10">2.4.1.-</ecNumber>
    </recommendedName>
</protein>
<evidence type="ECO:0000256" key="3">
    <source>
        <dbReference type="ARBA" id="ARBA00008715"/>
    </source>
</evidence>
<keyword evidence="8 10" id="KW-1133">Transmembrane helix</keyword>
<evidence type="ECO:0000256" key="2">
    <source>
        <dbReference type="ARBA" id="ARBA00004922"/>
    </source>
</evidence>
<evidence type="ECO:0000256" key="9">
    <source>
        <dbReference type="ARBA" id="ARBA00023136"/>
    </source>
</evidence>
<dbReference type="InterPro" id="IPR004856">
    <property type="entry name" value="Glyco_trans_ALG6/ALG8"/>
</dbReference>
<evidence type="ECO:0000313" key="11">
    <source>
        <dbReference type="EMBL" id="BAS80358.1"/>
    </source>
</evidence>
<feature type="transmembrane region" description="Helical" evidence="10">
    <location>
        <begin position="6"/>
        <end position="30"/>
    </location>
</feature>
<gene>
    <name evidence="11" type="ordered locus">Os02g0688500</name>
    <name evidence="11" type="ORF">OSNPB_020688500</name>
</gene>
<keyword evidence="7 10" id="KW-0256">Endoplasmic reticulum</keyword>
<evidence type="ECO:0000256" key="10">
    <source>
        <dbReference type="RuleBase" id="RU363110"/>
    </source>
</evidence>
<dbReference type="UniPathway" id="UPA00378"/>
<evidence type="ECO:0000256" key="8">
    <source>
        <dbReference type="ARBA" id="ARBA00022989"/>
    </source>
</evidence>